<dbReference type="EMBL" id="CAFAAJ010000092">
    <property type="protein sequence ID" value="CAB4809684.1"/>
    <property type="molecule type" value="Genomic_DNA"/>
</dbReference>
<dbReference type="Gene3D" id="3.90.550.10">
    <property type="entry name" value="Spore Coat Polysaccharide Biosynthesis Protein SpsA, Chain A"/>
    <property type="match status" value="1"/>
</dbReference>
<keyword evidence="1" id="KW-0808">Transferase</keyword>
<dbReference type="GO" id="GO:0043814">
    <property type="term" value="F:phospholactate guanylyltransferase activity"/>
    <property type="evidence" value="ECO:0007669"/>
    <property type="project" value="InterPro"/>
</dbReference>
<evidence type="ECO:0000256" key="1">
    <source>
        <dbReference type="ARBA" id="ARBA00022679"/>
    </source>
</evidence>
<dbReference type="InterPro" id="IPR002835">
    <property type="entry name" value="CofC"/>
</dbReference>
<evidence type="ECO:0000256" key="4">
    <source>
        <dbReference type="ARBA" id="ARBA00023134"/>
    </source>
</evidence>
<name>A0A6J6YN63_9ZZZZ</name>
<reference evidence="5" key="1">
    <citation type="submission" date="2020-05" db="EMBL/GenBank/DDBJ databases">
        <authorList>
            <person name="Chiriac C."/>
            <person name="Salcher M."/>
            <person name="Ghai R."/>
            <person name="Kavagutti S V."/>
        </authorList>
    </citation>
    <scope>NUCLEOTIDE SEQUENCE</scope>
</reference>
<keyword evidence="2" id="KW-0548">Nucleotidyltransferase</keyword>
<dbReference type="AlphaFoldDB" id="A0A6J6YN63"/>
<gene>
    <name evidence="5" type="ORF">UFOPK3001_01465</name>
</gene>
<dbReference type="PANTHER" id="PTHR40392">
    <property type="entry name" value="2-PHOSPHO-L-LACTATE GUANYLYLTRANSFERASE"/>
    <property type="match status" value="1"/>
</dbReference>
<keyword evidence="4" id="KW-0342">GTP-binding</keyword>
<dbReference type="PANTHER" id="PTHR40392:SF1">
    <property type="entry name" value="2-PHOSPHO-L-LACTATE GUANYLYLTRANSFERASE"/>
    <property type="match status" value="1"/>
</dbReference>
<protein>
    <submittedName>
        <fullName evidence="5">Unannotated protein</fullName>
    </submittedName>
</protein>
<dbReference type="GO" id="GO:0005525">
    <property type="term" value="F:GTP binding"/>
    <property type="evidence" value="ECO:0007669"/>
    <property type="project" value="UniProtKB-KW"/>
</dbReference>
<evidence type="ECO:0000256" key="3">
    <source>
        <dbReference type="ARBA" id="ARBA00022741"/>
    </source>
</evidence>
<organism evidence="5">
    <name type="scientific">freshwater metagenome</name>
    <dbReference type="NCBI Taxonomy" id="449393"/>
    <lineage>
        <taxon>unclassified sequences</taxon>
        <taxon>metagenomes</taxon>
        <taxon>ecological metagenomes</taxon>
    </lineage>
</organism>
<proteinExistence type="predicted"/>
<evidence type="ECO:0000256" key="2">
    <source>
        <dbReference type="ARBA" id="ARBA00022695"/>
    </source>
</evidence>
<evidence type="ECO:0000313" key="5">
    <source>
        <dbReference type="EMBL" id="CAB4809684.1"/>
    </source>
</evidence>
<dbReference type="SUPFAM" id="SSF53448">
    <property type="entry name" value="Nucleotide-diphospho-sugar transferases"/>
    <property type="match status" value="1"/>
</dbReference>
<accession>A0A6J6YN63</accession>
<dbReference type="InterPro" id="IPR029044">
    <property type="entry name" value="Nucleotide-diphossugar_trans"/>
</dbReference>
<keyword evidence="3" id="KW-0547">Nucleotide-binding</keyword>
<sequence>MTATWIAMPESVRGGRSIPPVQRDEQGNRTPRVALLVPVKAFADAKQRLRGELDAQQRTALARWCAERVIAAAGAFAVHVVCDDPEVAAWAERLGVTVIRCDVAGLNPAVERGLQVLADTGFDLAVIAHGDLPLAEGFGELALDGAITVVPDYRYDGTNALVLPTALAGRFSPHYGSGSFRKHLMEALAHWPLVRVLRVEGLAHDLDTPADLADPRMEEVRQWLQTNPASPR</sequence>
<dbReference type="Pfam" id="PF01983">
    <property type="entry name" value="CofC"/>
    <property type="match status" value="1"/>
</dbReference>